<comment type="catalytic activity">
    <reaction evidence="10">
        <text>D-fructose + ATP = D-fructose 6-phosphate + ADP + H(+)</text>
        <dbReference type="Rhea" id="RHEA:16125"/>
        <dbReference type="ChEBI" id="CHEBI:15378"/>
        <dbReference type="ChEBI" id="CHEBI:30616"/>
        <dbReference type="ChEBI" id="CHEBI:37721"/>
        <dbReference type="ChEBI" id="CHEBI:61527"/>
        <dbReference type="ChEBI" id="CHEBI:456216"/>
        <dbReference type="EC" id="2.7.1.1"/>
    </reaction>
    <physiologicalReaction direction="left-to-right" evidence="10">
        <dbReference type="Rhea" id="RHEA:16126"/>
    </physiologicalReaction>
</comment>
<comment type="caution">
    <text evidence="18">The sequence shown here is derived from an EMBL/GenBank/DDBJ whole genome shotgun (WGS) entry which is preliminary data.</text>
</comment>
<comment type="function">
    <text evidence="13">Catalyzes the phosphorylation of various hexoses to hexose 6-phosphate.</text>
</comment>
<dbReference type="UniPathway" id="UPA00242"/>
<gene>
    <name evidence="18" type="ORF">EDS130_LOCUS3848</name>
</gene>
<protein>
    <recommendedName>
        <fullName evidence="14">Phosphotransferase</fullName>
        <ecNumber evidence="14">2.7.1.-</ecNumber>
    </recommendedName>
</protein>
<evidence type="ECO:0000259" key="17">
    <source>
        <dbReference type="Pfam" id="PF03727"/>
    </source>
</evidence>
<dbReference type="GO" id="GO:0008865">
    <property type="term" value="F:fructokinase activity"/>
    <property type="evidence" value="ECO:0007669"/>
    <property type="project" value="TreeGrafter"/>
</dbReference>
<keyword evidence="5 14" id="KW-0547">Nucleotide-binding</keyword>
<comment type="catalytic activity">
    <reaction evidence="11">
        <text>D-glucose + ATP = D-glucose 6-phosphate + ADP + H(+)</text>
        <dbReference type="Rhea" id="RHEA:17825"/>
        <dbReference type="ChEBI" id="CHEBI:4167"/>
        <dbReference type="ChEBI" id="CHEBI:15378"/>
        <dbReference type="ChEBI" id="CHEBI:30616"/>
        <dbReference type="ChEBI" id="CHEBI:61548"/>
        <dbReference type="ChEBI" id="CHEBI:456216"/>
        <dbReference type="EC" id="2.7.1.1"/>
    </reaction>
    <physiologicalReaction direction="left-to-right" evidence="11">
        <dbReference type="Rhea" id="RHEA:17826"/>
    </physiologicalReaction>
</comment>
<dbReference type="GO" id="GO:0006006">
    <property type="term" value="P:glucose metabolic process"/>
    <property type="evidence" value="ECO:0007669"/>
    <property type="project" value="TreeGrafter"/>
</dbReference>
<dbReference type="CDD" id="cd24019">
    <property type="entry name" value="ASKHA_NBD_HK_meta"/>
    <property type="match status" value="1"/>
</dbReference>
<organism evidence="18 19">
    <name type="scientific">Adineta ricciae</name>
    <name type="common">Rotifer</name>
    <dbReference type="NCBI Taxonomy" id="249248"/>
    <lineage>
        <taxon>Eukaryota</taxon>
        <taxon>Metazoa</taxon>
        <taxon>Spiralia</taxon>
        <taxon>Gnathifera</taxon>
        <taxon>Rotifera</taxon>
        <taxon>Eurotatoria</taxon>
        <taxon>Bdelloidea</taxon>
        <taxon>Adinetida</taxon>
        <taxon>Adinetidae</taxon>
        <taxon>Adineta</taxon>
    </lineage>
</organism>
<evidence type="ECO:0000259" key="16">
    <source>
        <dbReference type="Pfam" id="PF00349"/>
    </source>
</evidence>
<keyword evidence="8 14" id="KW-0324">Glycolysis</keyword>
<comment type="pathway">
    <text evidence="2">Carbohydrate metabolism; hexose metabolism.</text>
</comment>
<dbReference type="AlphaFoldDB" id="A0A813RFK3"/>
<dbReference type="Gene3D" id="3.30.420.40">
    <property type="match status" value="1"/>
</dbReference>
<feature type="transmembrane region" description="Helical" evidence="15">
    <location>
        <begin position="21"/>
        <end position="38"/>
    </location>
</feature>
<keyword evidence="6 14" id="KW-0418">Kinase</keyword>
<keyword evidence="4 14" id="KW-0808">Transferase</keyword>
<feature type="domain" description="Hexokinase C-terminal" evidence="17">
    <location>
        <begin position="264"/>
        <end position="503"/>
    </location>
</feature>
<dbReference type="OrthoDB" id="419537at2759"/>
<dbReference type="PROSITE" id="PS51748">
    <property type="entry name" value="HEXOKINASE_2"/>
    <property type="match status" value="1"/>
</dbReference>
<dbReference type="FunFam" id="3.30.420.40:FF:000095">
    <property type="entry name" value="Phosphotransferase"/>
    <property type="match status" value="1"/>
</dbReference>
<evidence type="ECO:0000256" key="11">
    <source>
        <dbReference type="ARBA" id="ARBA00048160"/>
    </source>
</evidence>
<evidence type="ECO:0000313" key="19">
    <source>
        <dbReference type="Proteomes" id="UP000663852"/>
    </source>
</evidence>
<comment type="pathway">
    <text evidence="1">Carbohydrate degradation; glycolysis; D-glyceraldehyde 3-phosphate and glycerone phosphate from D-glucose: step 1/4.</text>
</comment>
<keyword evidence="15" id="KW-1133">Transmembrane helix</keyword>
<dbReference type="FunFam" id="3.40.367.20:FF:000005">
    <property type="entry name" value="Phosphotransferase"/>
    <property type="match status" value="1"/>
</dbReference>
<comment type="catalytic activity">
    <reaction evidence="9">
        <text>a D-hexose + ATP = a D-hexose 6-phosphate + ADP + H(+)</text>
        <dbReference type="Rhea" id="RHEA:22740"/>
        <dbReference type="ChEBI" id="CHEBI:4194"/>
        <dbReference type="ChEBI" id="CHEBI:15378"/>
        <dbReference type="ChEBI" id="CHEBI:30616"/>
        <dbReference type="ChEBI" id="CHEBI:229467"/>
        <dbReference type="ChEBI" id="CHEBI:456216"/>
        <dbReference type="EC" id="2.7.1.1"/>
    </reaction>
    <physiologicalReaction direction="left-to-right" evidence="9">
        <dbReference type="Rhea" id="RHEA:22741"/>
    </physiologicalReaction>
</comment>
<dbReference type="InterPro" id="IPR022672">
    <property type="entry name" value="Hexokinase_N"/>
</dbReference>
<proteinExistence type="inferred from homology"/>
<name>A0A813RFK3_ADIRI</name>
<feature type="domain" description="Hexokinase N-terminal" evidence="16">
    <location>
        <begin position="61"/>
        <end position="257"/>
    </location>
</feature>
<dbReference type="EMBL" id="CAJNOJ010000010">
    <property type="protein sequence ID" value="CAF0781372.1"/>
    <property type="molecule type" value="Genomic_DNA"/>
</dbReference>
<dbReference type="InterPro" id="IPR022673">
    <property type="entry name" value="Hexokinase_C"/>
</dbReference>
<evidence type="ECO:0000256" key="3">
    <source>
        <dbReference type="ARBA" id="ARBA00009225"/>
    </source>
</evidence>
<dbReference type="GO" id="GO:0005829">
    <property type="term" value="C:cytosol"/>
    <property type="evidence" value="ECO:0007669"/>
    <property type="project" value="TreeGrafter"/>
</dbReference>
<dbReference type="GO" id="GO:0004340">
    <property type="term" value="F:glucokinase activity"/>
    <property type="evidence" value="ECO:0007669"/>
    <property type="project" value="TreeGrafter"/>
</dbReference>
<keyword evidence="15" id="KW-0472">Membrane</keyword>
<dbReference type="GO" id="GO:0006096">
    <property type="term" value="P:glycolytic process"/>
    <property type="evidence" value="ECO:0007669"/>
    <property type="project" value="UniProtKB-UniPathway"/>
</dbReference>
<dbReference type="Pfam" id="PF00349">
    <property type="entry name" value="Hexokinase_1"/>
    <property type="match status" value="1"/>
</dbReference>
<dbReference type="InterPro" id="IPR001312">
    <property type="entry name" value="Hexokinase"/>
</dbReference>
<accession>A0A813RFK3</accession>
<keyword evidence="15" id="KW-0812">Transmembrane</keyword>
<evidence type="ECO:0000313" key="18">
    <source>
        <dbReference type="EMBL" id="CAF0781372.1"/>
    </source>
</evidence>
<dbReference type="Gene3D" id="3.40.367.20">
    <property type="match status" value="1"/>
</dbReference>
<reference evidence="18" key="1">
    <citation type="submission" date="2021-02" db="EMBL/GenBank/DDBJ databases">
        <authorList>
            <person name="Nowell W R."/>
        </authorList>
    </citation>
    <scope>NUCLEOTIDE SEQUENCE</scope>
</reference>
<dbReference type="GO" id="GO:0005524">
    <property type="term" value="F:ATP binding"/>
    <property type="evidence" value="ECO:0007669"/>
    <property type="project" value="UniProtKB-UniRule"/>
</dbReference>
<dbReference type="PRINTS" id="PR00475">
    <property type="entry name" value="HEXOKINASE"/>
</dbReference>
<evidence type="ECO:0000256" key="1">
    <source>
        <dbReference type="ARBA" id="ARBA00004888"/>
    </source>
</evidence>
<comment type="similarity">
    <text evidence="3 14">Belongs to the hexokinase family.</text>
</comment>
<dbReference type="InterPro" id="IPR043129">
    <property type="entry name" value="ATPase_NBD"/>
</dbReference>
<evidence type="ECO:0000256" key="7">
    <source>
        <dbReference type="ARBA" id="ARBA00022840"/>
    </source>
</evidence>
<sequence length="599" mass="66953">MSSLATLIKDDSLSSTLRIGFVSLAACSIVGLAAYVGYRAAGPQNKTYALQNRHPESNEQIEKVLESLRLDDEKLRQIMQYLEKEMEDGLSPATHKNADVKMFPTYVRTIADGSETGQVLALDLGGTNFRVLLVTLLPQSRVELTSKIFVIPQSIMLGEGANLFRHLAECLLEFMRKENLSLTGPRYPLGFTFSFPCKQEGLASARLSTWTKGFTCSGVVNEDVVKLLQNAIDEKKINVQCVALVNDTVGTLMACAYKDPNTAIGLILGTGTNACYVEKLDKVGTWDGDYNEPKQVIINMEWGAFGNNGRLNYIRTKYDEEVDLSSVNPGKQVFEKMISGMYMGEIVRLIILDLMQQDLLFIGQRDGYGDYSTPLFTRGGFYTKFVSTVETDEGIAFANTRRVLEDMGIRNPTFDDCAIVQHICKNVSKRAARLAGAALAVLINRINKPNVTVGVDGSLYRYHPRFKRNMEKCMKTMVSKNIKFKLTLSDDGSGKGAALIAIVADRYQRSQLRSVSSFDESEDEQIRIQFQQQPPNPVPPILVLHIISPQSLTYTASKPKLEWSVIPEFQQYPRFQHVVDVIRQSKIELGYSWKNLSFA</sequence>
<evidence type="ECO:0000256" key="10">
    <source>
        <dbReference type="ARBA" id="ARBA00047905"/>
    </source>
</evidence>
<evidence type="ECO:0000256" key="2">
    <source>
        <dbReference type="ARBA" id="ARBA00005028"/>
    </source>
</evidence>
<dbReference type="SUPFAM" id="SSF53067">
    <property type="entry name" value="Actin-like ATPase domain"/>
    <property type="match status" value="2"/>
</dbReference>
<dbReference type="Proteomes" id="UP000663852">
    <property type="component" value="Unassembled WGS sequence"/>
</dbReference>
<dbReference type="EC" id="2.7.1.-" evidence="14"/>
<dbReference type="PANTHER" id="PTHR19443">
    <property type="entry name" value="HEXOKINASE"/>
    <property type="match status" value="1"/>
</dbReference>
<evidence type="ECO:0000256" key="8">
    <source>
        <dbReference type="ARBA" id="ARBA00023152"/>
    </source>
</evidence>
<evidence type="ECO:0000256" key="14">
    <source>
        <dbReference type="RuleBase" id="RU362007"/>
    </source>
</evidence>
<evidence type="ECO:0000256" key="12">
    <source>
        <dbReference type="ARBA" id="ARBA00050361"/>
    </source>
</evidence>
<dbReference type="GO" id="GO:0005739">
    <property type="term" value="C:mitochondrion"/>
    <property type="evidence" value="ECO:0007669"/>
    <property type="project" value="TreeGrafter"/>
</dbReference>
<dbReference type="Pfam" id="PF03727">
    <property type="entry name" value="Hexokinase_2"/>
    <property type="match status" value="1"/>
</dbReference>
<comment type="catalytic activity">
    <reaction evidence="12">
        <text>D-mannose + ATP = D-mannose 6-phosphate + ADP + H(+)</text>
        <dbReference type="Rhea" id="RHEA:11028"/>
        <dbReference type="ChEBI" id="CHEBI:4208"/>
        <dbReference type="ChEBI" id="CHEBI:15378"/>
        <dbReference type="ChEBI" id="CHEBI:30616"/>
        <dbReference type="ChEBI" id="CHEBI:58735"/>
        <dbReference type="ChEBI" id="CHEBI:456216"/>
        <dbReference type="EC" id="2.7.1.1"/>
    </reaction>
    <physiologicalReaction direction="left-to-right" evidence="12">
        <dbReference type="Rhea" id="RHEA:11029"/>
    </physiologicalReaction>
</comment>
<evidence type="ECO:0000256" key="9">
    <source>
        <dbReference type="ARBA" id="ARBA00044613"/>
    </source>
</evidence>
<dbReference type="UniPathway" id="UPA00109">
    <property type="reaction ID" value="UER00180"/>
</dbReference>
<keyword evidence="7 14" id="KW-0067">ATP-binding</keyword>
<dbReference type="GO" id="GO:0001678">
    <property type="term" value="P:intracellular glucose homeostasis"/>
    <property type="evidence" value="ECO:0007669"/>
    <property type="project" value="InterPro"/>
</dbReference>
<evidence type="ECO:0000256" key="4">
    <source>
        <dbReference type="ARBA" id="ARBA00022679"/>
    </source>
</evidence>
<evidence type="ECO:0000256" key="13">
    <source>
        <dbReference type="ARBA" id="ARBA00059457"/>
    </source>
</evidence>
<evidence type="ECO:0000256" key="6">
    <source>
        <dbReference type="ARBA" id="ARBA00022777"/>
    </source>
</evidence>
<evidence type="ECO:0000256" key="5">
    <source>
        <dbReference type="ARBA" id="ARBA00022741"/>
    </source>
</evidence>
<dbReference type="GO" id="GO:0005536">
    <property type="term" value="F:D-glucose binding"/>
    <property type="evidence" value="ECO:0007669"/>
    <property type="project" value="InterPro"/>
</dbReference>
<dbReference type="PANTHER" id="PTHR19443:SF16">
    <property type="entry name" value="HEXOKINASE TYPE 1-RELATED"/>
    <property type="match status" value="1"/>
</dbReference>
<evidence type="ECO:0000256" key="15">
    <source>
        <dbReference type="SAM" id="Phobius"/>
    </source>
</evidence>